<dbReference type="InterPro" id="IPR013785">
    <property type="entry name" value="Aldolase_TIM"/>
</dbReference>
<dbReference type="EMBL" id="BMHP01000003">
    <property type="protein sequence ID" value="GGD77277.1"/>
    <property type="molecule type" value="Genomic_DNA"/>
</dbReference>
<feature type="domain" description="DUF6259" evidence="1">
    <location>
        <begin position="253"/>
        <end position="511"/>
    </location>
</feature>
<dbReference type="InterPro" id="IPR046226">
    <property type="entry name" value="DUF6259"/>
</dbReference>
<dbReference type="RefSeq" id="WP_188994073.1">
    <property type="nucleotide sequence ID" value="NZ_BMHP01000003.1"/>
</dbReference>
<protein>
    <recommendedName>
        <fullName evidence="1">DUF6259 domain-containing protein</fullName>
    </recommendedName>
</protein>
<sequence>MNSVIRNRYVELVFDDEQGTVTSMRNLTTEDEYIKHDVPYTLFMMNALEGLEYGNKIAICPGLPSAVRVNKEHGMQSLVIEYHNSADGAVQFHAEVRIELAEDSREFVWCMTLDHNDPQHRIVEVLFPCIKGISLGESREDDVLIYPHHGGEKTLNPVSAYASEKYAGFWRAQTIRETYGFSREINYCGLASMSWMYLYDEQNGLYVGSHDERFPVTGLRVETGGPDDPWMGFGFRKYVEVGTGKSWSSGPACMALTDQDWHWGAKRYRTWIDQHIEIHEHPAYLQDQYILNQCYNFKRSNEIQNRFVNIPAMFDEGKTEFGMDHMFIASWNRKGFDTDYPEFQPDMELGTPWELYEGCKYISEQGGIVTFYINARIFNVDSDFYPTLGKRWAIRDHSGEMMKEEYGPLEFVVNCPSHQEWIQYLLDMSRWMVRSYGAAGIYLDQLGSADPYPCYNPHHSHANIGEFNTGYVQLLRELLPQIKQMNPDSFLMIENCGDIYGGYVWGNLTWNGEKYDEFFDLYKYTFPEYVQVNMVNPRRGLTDEEQEHQLHWDMSRAILLGSVLWLGMDKYALLNEEMQQFVQRSVSFRKRLQPLFRDGLFVDNEGIKHISERITVSVWQLNSGGHLYVIANPSCLAEGQFILNAQGRDSAELEVDDLDGNRRIISITAADNQFRIAVPGVELSSVVLRLPQAAVKL</sequence>
<proteinExistence type="predicted"/>
<accession>A0A916Z5V5</accession>
<dbReference type="Pfam" id="PF19773">
    <property type="entry name" value="DUF6259"/>
    <property type="match status" value="1"/>
</dbReference>
<dbReference type="SUPFAM" id="SSF51445">
    <property type="entry name" value="(Trans)glycosidases"/>
    <property type="match status" value="1"/>
</dbReference>
<reference evidence="2" key="2">
    <citation type="submission" date="2020-09" db="EMBL/GenBank/DDBJ databases">
        <authorList>
            <person name="Sun Q."/>
            <person name="Zhou Y."/>
        </authorList>
    </citation>
    <scope>NUCLEOTIDE SEQUENCE</scope>
    <source>
        <strain evidence="2">CGMCC 1.15178</strain>
    </source>
</reference>
<evidence type="ECO:0000259" key="1">
    <source>
        <dbReference type="Pfam" id="PF19773"/>
    </source>
</evidence>
<dbReference type="AlphaFoldDB" id="A0A916Z5V5"/>
<reference evidence="2" key="1">
    <citation type="journal article" date="2014" name="Int. J. Syst. Evol. Microbiol.">
        <title>Complete genome sequence of Corynebacterium casei LMG S-19264T (=DSM 44701T), isolated from a smear-ripened cheese.</title>
        <authorList>
            <consortium name="US DOE Joint Genome Institute (JGI-PGF)"/>
            <person name="Walter F."/>
            <person name="Albersmeier A."/>
            <person name="Kalinowski J."/>
            <person name="Ruckert C."/>
        </authorList>
    </citation>
    <scope>NUCLEOTIDE SEQUENCE</scope>
    <source>
        <strain evidence="2">CGMCC 1.15178</strain>
    </source>
</reference>
<gene>
    <name evidence="2" type="ORF">GCM10010911_39110</name>
</gene>
<comment type="caution">
    <text evidence="2">The sequence shown here is derived from an EMBL/GenBank/DDBJ whole genome shotgun (WGS) entry which is preliminary data.</text>
</comment>
<evidence type="ECO:0000313" key="2">
    <source>
        <dbReference type="EMBL" id="GGD77277.1"/>
    </source>
</evidence>
<name>A0A916Z5V5_9BACL</name>
<keyword evidence="3" id="KW-1185">Reference proteome</keyword>
<dbReference type="InterPro" id="IPR017853">
    <property type="entry name" value="GH"/>
</dbReference>
<dbReference type="Proteomes" id="UP000612456">
    <property type="component" value="Unassembled WGS sequence"/>
</dbReference>
<dbReference type="Gene3D" id="3.20.20.70">
    <property type="entry name" value="Aldolase class I"/>
    <property type="match status" value="1"/>
</dbReference>
<evidence type="ECO:0000313" key="3">
    <source>
        <dbReference type="Proteomes" id="UP000612456"/>
    </source>
</evidence>
<organism evidence="2 3">
    <name type="scientific">Paenibacillus nasutitermitis</name>
    <dbReference type="NCBI Taxonomy" id="1652958"/>
    <lineage>
        <taxon>Bacteria</taxon>
        <taxon>Bacillati</taxon>
        <taxon>Bacillota</taxon>
        <taxon>Bacilli</taxon>
        <taxon>Bacillales</taxon>
        <taxon>Paenibacillaceae</taxon>
        <taxon>Paenibacillus</taxon>
    </lineage>
</organism>